<dbReference type="CDD" id="cd00085">
    <property type="entry name" value="HNHc"/>
    <property type="match status" value="1"/>
</dbReference>
<name>A0A1H9J8S1_9RHOB</name>
<dbReference type="GO" id="GO:0008270">
    <property type="term" value="F:zinc ion binding"/>
    <property type="evidence" value="ECO:0007669"/>
    <property type="project" value="InterPro"/>
</dbReference>
<accession>A0A1H9J8S1</accession>
<dbReference type="AlphaFoldDB" id="A0A1H9J8S1"/>
<reference evidence="2 3" key="1">
    <citation type="submission" date="2016-10" db="EMBL/GenBank/DDBJ databases">
        <authorList>
            <person name="de Groot N.N."/>
        </authorList>
    </citation>
    <scope>NUCLEOTIDE SEQUENCE [LARGE SCALE GENOMIC DNA]</scope>
    <source>
        <strain evidence="2 3">DSM 22007</strain>
    </source>
</reference>
<evidence type="ECO:0000259" key="1">
    <source>
        <dbReference type="Pfam" id="PF01844"/>
    </source>
</evidence>
<keyword evidence="3" id="KW-1185">Reference proteome</keyword>
<keyword evidence="2" id="KW-0540">Nuclease</keyword>
<dbReference type="InterPro" id="IPR002711">
    <property type="entry name" value="HNH"/>
</dbReference>
<evidence type="ECO:0000313" key="3">
    <source>
        <dbReference type="Proteomes" id="UP000198634"/>
    </source>
</evidence>
<dbReference type="GO" id="GO:0003676">
    <property type="term" value="F:nucleic acid binding"/>
    <property type="evidence" value="ECO:0007669"/>
    <property type="project" value="InterPro"/>
</dbReference>
<dbReference type="Pfam" id="PF01844">
    <property type="entry name" value="HNH"/>
    <property type="match status" value="1"/>
</dbReference>
<organism evidence="2 3">
    <name type="scientific">Thalassovita taeanensis</name>
    <dbReference type="NCBI Taxonomy" id="657014"/>
    <lineage>
        <taxon>Bacteria</taxon>
        <taxon>Pseudomonadati</taxon>
        <taxon>Pseudomonadota</taxon>
        <taxon>Alphaproteobacteria</taxon>
        <taxon>Rhodobacterales</taxon>
        <taxon>Roseobacteraceae</taxon>
        <taxon>Thalassovita</taxon>
    </lineage>
</organism>
<proteinExistence type="predicted"/>
<dbReference type="Proteomes" id="UP000198634">
    <property type="component" value="Unassembled WGS sequence"/>
</dbReference>
<dbReference type="Gene3D" id="1.10.30.50">
    <property type="match status" value="1"/>
</dbReference>
<keyword evidence="2" id="KW-0378">Hydrolase</keyword>
<dbReference type="STRING" id="657014.SAMN04488092_11454"/>
<dbReference type="InterPro" id="IPR003615">
    <property type="entry name" value="HNH_nuc"/>
</dbReference>
<sequence length="102" mass="11383">MDHVVPINKHALGEHRLGNLVPSCRACNARKAEKDFREFLADNPIRIAAIEEHMKSHGYDPIGDHAQLRAIIDLAHQNVRNLADRYVAIINTILTGKPEGAE</sequence>
<dbReference type="GO" id="GO:0004519">
    <property type="term" value="F:endonuclease activity"/>
    <property type="evidence" value="ECO:0007669"/>
    <property type="project" value="UniProtKB-KW"/>
</dbReference>
<dbReference type="OrthoDB" id="7807589at2"/>
<protein>
    <submittedName>
        <fullName evidence="2">HNH endonuclease</fullName>
    </submittedName>
</protein>
<feature type="domain" description="HNH" evidence="1">
    <location>
        <begin position="1"/>
        <end position="32"/>
    </location>
</feature>
<dbReference type="RefSeq" id="WP_090270786.1">
    <property type="nucleotide sequence ID" value="NZ_FOEP01000014.1"/>
</dbReference>
<keyword evidence="2" id="KW-0255">Endonuclease</keyword>
<evidence type="ECO:0000313" key="2">
    <source>
        <dbReference type="EMBL" id="SEQ83183.1"/>
    </source>
</evidence>
<dbReference type="EMBL" id="FOEP01000014">
    <property type="protein sequence ID" value="SEQ83183.1"/>
    <property type="molecule type" value="Genomic_DNA"/>
</dbReference>
<gene>
    <name evidence="2" type="ORF">SAMN04488092_11454</name>
</gene>